<dbReference type="Proteomes" id="UP000007648">
    <property type="component" value="Unassembled WGS sequence"/>
</dbReference>
<dbReference type="Ensembl" id="ENSSHAT00000040039.1">
    <property type="protein sequence ID" value="ENSSHAP00000028864.1"/>
    <property type="gene ID" value="ENSSHAG00000020903.1"/>
</dbReference>
<evidence type="ECO:0000313" key="2">
    <source>
        <dbReference type="Ensembl" id="ENSSHAP00000028864.1"/>
    </source>
</evidence>
<reference evidence="2" key="3">
    <citation type="submission" date="2025-09" db="UniProtKB">
        <authorList>
            <consortium name="Ensembl"/>
        </authorList>
    </citation>
    <scope>IDENTIFICATION</scope>
</reference>
<reference evidence="2 3" key="1">
    <citation type="journal article" date="2011" name="Proc. Natl. Acad. Sci. U.S.A.">
        <title>Genetic diversity and population structure of the endangered marsupial Sarcophilus harrisii (Tasmanian devil).</title>
        <authorList>
            <person name="Miller W."/>
            <person name="Hayes V.M."/>
            <person name="Ratan A."/>
            <person name="Petersen D.C."/>
            <person name="Wittekindt N.E."/>
            <person name="Miller J."/>
            <person name="Walenz B."/>
            <person name="Knight J."/>
            <person name="Qi J."/>
            <person name="Zhao F."/>
            <person name="Wang Q."/>
            <person name="Bedoya-Reina O.C."/>
            <person name="Katiyar N."/>
            <person name="Tomsho L.P."/>
            <person name="Kasson L.M."/>
            <person name="Hardie R.A."/>
            <person name="Woodbridge P."/>
            <person name="Tindall E.A."/>
            <person name="Bertelsen M.F."/>
            <person name="Dixon D."/>
            <person name="Pyecroft S."/>
            <person name="Helgen K.M."/>
            <person name="Lesk A.M."/>
            <person name="Pringle T.H."/>
            <person name="Patterson N."/>
            <person name="Zhang Y."/>
            <person name="Kreiss A."/>
            <person name="Woods G.M."/>
            <person name="Jones M.E."/>
            <person name="Schuster S.C."/>
        </authorList>
    </citation>
    <scope>NUCLEOTIDE SEQUENCE [LARGE SCALE GENOMIC DNA]</scope>
</reference>
<name>A0A7N4NW59_SARHA</name>
<organism evidence="2 3">
    <name type="scientific">Sarcophilus harrisii</name>
    <name type="common">Tasmanian devil</name>
    <name type="synonym">Sarcophilus laniarius</name>
    <dbReference type="NCBI Taxonomy" id="9305"/>
    <lineage>
        <taxon>Eukaryota</taxon>
        <taxon>Metazoa</taxon>
        <taxon>Chordata</taxon>
        <taxon>Craniata</taxon>
        <taxon>Vertebrata</taxon>
        <taxon>Euteleostomi</taxon>
        <taxon>Mammalia</taxon>
        <taxon>Metatheria</taxon>
        <taxon>Dasyuromorphia</taxon>
        <taxon>Dasyuridae</taxon>
        <taxon>Sarcophilus</taxon>
    </lineage>
</organism>
<evidence type="ECO:0000256" key="1">
    <source>
        <dbReference type="SAM" id="MobiDB-lite"/>
    </source>
</evidence>
<sequence>MGAPEIRMSKPLEPEKPGLDSQTEHTDTGTNGPDASHQNPQNKASSFSLSPTGPSTKVRAWGMVGKVPGAGPHPYFPAWPWLCPDSQQTLPSPQLPEQERPGEEGDGEDCRWSGQGPSRRGELREVED</sequence>
<proteinExistence type="predicted"/>
<feature type="compositionally biased region" description="Basic and acidic residues" evidence="1">
    <location>
        <begin position="97"/>
        <end position="111"/>
    </location>
</feature>
<protein>
    <submittedName>
        <fullName evidence="2">Uncharacterized protein</fullName>
    </submittedName>
</protein>
<feature type="compositionally biased region" description="Basic and acidic residues" evidence="1">
    <location>
        <begin position="7"/>
        <end position="27"/>
    </location>
</feature>
<reference evidence="2" key="2">
    <citation type="submission" date="2025-08" db="UniProtKB">
        <authorList>
            <consortium name="Ensembl"/>
        </authorList>
    </citation>
    <scope>IDENTIFICATION</scope>
</reference>
<dbReference type="AlphaFoldDB" id="A0A7N4NW59"/>
<feature type="region of interest" description="Disordered" evidence="1">
    <location>
        <begin position="1"/>
        <end position="128"/>
    </location>
</feature>
<feature type="compositionally biased region" description="Basic and acidic residues" evidence="1">
    <location>
        <begin position="119"/>
        <end position="128"/>
    </location>
</feature>
<keyword evidence="3" id="KW-1185">Reference proteome</keyword>
<evidence type="ECO:0000313" key="3">
    <source>
        <dbReference type="Proteomes" id="UP000007648"/>
    </source>
</evidence>
<feature type="compositionally biased region" description="Polar residues" evidence="1">
    <location>
        <begin position="28"/>
        <end position="55"/>
    </location>
</feature>
<dbReference type="InParanoid" id="A0A7N4NW59"/>
<accession>A0A7N4NW59</accession>